<dbReference type="GO" id="GO:0005730">
    <property type="term" value="C:nucleolus"/>
    <property type="evidence" value="ECO:0007669"/>
    <property type="project" value="TreeGrafter"/>
</dbReference>
<dbReference type="Pfam" id="PF01900">
    <property type="entry name" value="RNase_P_Rpp14"/>
    <property type="match status" value="1"/>
</dbReference>
<dbReference type="PANTHER" id="PTHR15441:SF1">
    <property type="entry name" value="RIBONUCLEASE P PROTEIN SUBUNIT P14"/>
    <property type="match status" value="1"/>
</dbReference>
<keyword evidence="2" id="KW-0819">tRNA processing</keyword>
<dbReference type="GO" id="GO:0030681">
    <property type="term" value="C:multimeric ribonuclease P complex"/>
    <property type="evidence" value="ECO:0007669"/>
    <property type="project" value="TreeGrafter"/>
</dbReference>
<dbReference type="AlphaFoldDB" id="A0A023FYK1"/>
<evidence type="ECO:0000256" key="1">
    <source>
        <dbReference type="ARBA" id="ARBA00010800"/>
    </source>
</evidence>
<organism evidence="3">
    <name type="scientific">Amblyomma parvum</name>
    <name type="common">South American tick</name>
    <dbReference type="NCBI Taxonomy" id="251391"/>
    <lineage>
        <taxon>Eukaryota</taxon>
        <taxon>Metazoa</taxon>
        <taxon>Ecdysozoa</taxon>
        <taxon>Arthropoda</taxon>
        <taxon>Chelicerata</taxon>
        <taxon>Arachnida</taxon>
        <taxon>Acari</taxon>
        <taxon>Parasitiformes</taxon>
        <taxon>Ixodida</taxon>
        <taxon>Ixodoidea</taxon>
        <taxon>Ixodidae</taxon>
        <taxon>Amblyomminae</taxon>
        <taxon>Amblyomma</taxon>
    </lineage>
</organism>
<sequence length="130" mass="14736">MANLKNNFRIVCRPQYVYMDVSLNFEKPQEDIDASIFKFVIVQALKKLFGQVGASVAVDVLRFRESDLRAYLRVASSNLVRLWSSLTLSSSYNGKPCYFRIYKVSPSLASLSVSSAHYEHVPATEMTTDK</sequence>
<proteinExistence type="evidence at transcript level"/>
<name>A0A023FYK1_AMBPA</name>
<comment type="similarity">
    <text evidence="1">Belongs to the eukaryotic/archaeal RNase P protein component 2 family.</text>
</comment>
<dbReference type="PANTHER" id="PTHR15441">
    <property type="entry name" value="RIBONUCLEASE P PROTEIN SUBUNIT P14"/>
    <property type="match status" value="1"/>
</dbReference>
<dbReference type="GO" id="GO:0001682">
    <property type="term" value="P:tRNA 5'-leader removal"/>
    <property type="evidence" value="ECO:0007669"/>
    <property type="project" value="InterPro"/>
</dbReference>
<accession>A0A023FYK1</accession>
<dbReference type="InterPro" id="IPR002759">
    <property type="entry name" value="Pop5/Rpp14/Rnp2-like"/>
</dbReference>
<dbReference type="InterPro" id="IPR038085">
    <property type="entry name" value="Rnp2-like_sf"/>
</dbReference>
<protein>
    <submittedName>
        <fullName evidence="3">Putative ribonuclease p 14 subunit</fullName>
    </submittedName>
</protein>
<dbReference type="GO" id="GO:0033204">
    <property type="term" value="F:ribonuclease P RNA binding"/>
    <property type="evidence" value="ECO:0007669"/>
    <property type="project" value="TreeGrafter"/>
</dbReference>
<reference evidence="3" key="1">
    <citation type="submission" date="2014-03" db="EMBL/GenBank/DDBJ databases">
        <title>The sialotranscriptome of Amblyomma triste, Amblyomma parvum and Amblyomma cajennense ticks, uncovered by 454-based RNA-seq.</title>
        <authorList>
            <person name="Garcia G.R."/>
            <person name="Gardinassi L.G."/>
            <person name="Ribeiro J.M."/>
            <person name="Anatrielo E."/>
            <person name="Ferreira B.R."/>
            <person name="Moreira H.N."/>
            <person name="Mafra C."/>
            <person name="Olegario M.M."/>
            <person name="Szabo P.J."/>
            <person name="Miranda-Santos I.K."/>
            <person name="Maruyama S.R."/>
        </authorList>
    </citation>
    <scope>NUCLEOTIDE SEQUENCE</scope>
    <source>
        <strain evidence="3">Araguapaz</strain>
        <tissue evidence="3">Salivary glands</tissue>
    </source>
</reference>
<evidence type="ECO:0000256" key="2">
    <source>
        <dbReference type="ARBA" id="ARBA00022694"/>
    </source>
</evidence>
<dbReference type="Gene3D" id="3.30.70.3250">
    <property type="entry name" value="Ribonuclease P, Pop5 subunit"/>
    <property type="match status" value="1"/>
</dbReference>
<dbReference type="SUPFAM" id="SSF160350">
    <property type="entry name" value="Rnp2-like"/>
    <property type="match status" value="1"/>
</dbReference>
<evidence type="ECO:0000313" key="3">
    <source>
        <dbReference type="EMBL" id="JAC26544.1"/>
    </source>
</evidence>
<dbReference type="EMBL" id="GBBL01000776">
    <property type="protein sequence ID" value="JAC26544.1"/>
    <property type="molecule type" value="mRNA"/>
</dbReference>